<accession>A0A6C0KSB6</accession>
<feature type="transmembrane region" description="Helical" evidence="1">
    <location>
        <begin position="68"/>
        <end position="85"/>
    </location>
</feature>
<feature type="transmembrane region" description="Helical" evidence="1">
    <location>
        <begin position="20"/>
        <end position="48"/>
    </location>
</feature>
<protein>
    <submittedName>
        <fullName evidence="2">Uncharacterized protein</fullName>
    </submittedName>
</protein>
<keyword evidence="1" id="KW-0812">Transmembrane</keyword>
<sequence>MSSSAVYSGLSWIGETQAKISFYVFLFITSIFALVMIINIMSQSYAYYKSDPTKRQNLKIRLQGSIKLFIILGFIFGLILLFSYWNMEKAEHSKAYAATEGAMDVISDMTRRY</sequence>
<dbReference type="AlphaFoldDB" id="A0A6C0KSB6"/>
<name>A0A6C0KSB6_9ZZZZ</name>
<organism evidence="2">
    <name type="scientific">viral metagenome</name>
    <dbReference type="NCBI Taxonomy" id="1070528"/>
    <lineage>
        <taxon>unclassified sequences</taxon>
        <taxon>metagenomes</taxon>
        <taxon>organismal metagenomes</taxon>
    </lineage>
</organism>
<keyword evidence="1" id="KW-0472">Membrane</keyword>
<evidence type="ECO:0000313" key="2">
    <source>
        <dbReference type="EMBL" id="QHU20081.1"/>
    </source>
</evidence>
<dbReference type="Gene3D" id="1.20.1070.10">
    <property type="entry name" value="Rhodopsin 7-helix transmembrane proteins"/>
    <property type="match status" value="1"/>
</dbReference>
<evidence type="ECO:0000256" key="1">
    <source>
        <dbReference type="SAM" id="Phobius"/>
    </source>
</evidence>
<reference evidence="2" key="1">
    <citation type="journal article" date="2020" name="Nature">
        <title>Giant virus diversity and host interactions through global metagenomics.</title>
        <authorList>
            <person name="Schulz F."/>
            <person name="Roux S."/>
            <person name="Paez-Espino D."/>
            <person name="Jungbluth S."/>
            <person name="Walsh D.A."/>
            <person name="Denef V.J."/>
            <person name="McMahon K.D."/>
            <person name="Konstantinidis K.T."/>
            <person name="Eloe-Fadrosh E.A."/>
            <person name="Kyrpides N.C."/>
            <person name="Woyke T."/>
        </authorList>
    </citation>
    <scope>NUCLEOTIDE SEQUENCE</scope>
    <source>
        <strain evidence="2">GVMAG-S-3300013014-136</strain>
    </source>
</reference>
<dbReference type="EMBL" id="MN740961">
    <property type="protein sequence ID" value="QHU20081.1"/>
    <property type="molecule type" value="Genomic_DNA"/>
</dbReference>
<proteinExistence type="predicted"/>
<keyword evidence="1" id="KW-1133">Transmembrane helix</keyword>